<evidence type="ECO:0000256" key="1">
    <source>
        <dbReference type="ARBA" id="ARBA00004127"/>
    </source>
</evidence>
<feature type="transmembrane region" description="Helical" evidence="10">
    <location>
        <begin position="324"/>
        <end position="346"/>
    </location>
</feature>
<keyword evidence="8 10" id="KW-0472">Membrane</keyword>
<evidence type="ECO:0000256" key="6">
    <source>
        <dbReference type="ARBA" id="ARBA00022692"/>
    </source>
</evidence>
<keyword evidence="5 10" id="KW-0808">Transferase</keyword>
<feature type="transmembrane region" description="Helical" evidence="10">
    <location>
        <begin position="448"/>
        <end position="465"/>
    </location>
</feature>
<dbReference type="PANTHER" id="PTHR10050">
    <property type="entry name" value="DOLICHYL-PHOSPHATE-MANNOSE--PROTEIN MANNOSYLTRANSFERASE"/>
    <property type="match status" value="1"/>
</dbReference>
<comment type="pathway">
    <text evidence="2 10">Protein modification; protein glycosylation.</text>
</comment>
<comment type="caution">
    <text evidence="14">The sequence shown here is derived from an EMBL/GenBank/DDBJ whole genome shotgun (WGS) entry which is preliminary data.</text>
</comment>
<sequence length="573" mass="64613">MGRVTATSNVQRTGSRRLKPPTGSWADDLWQKWTATPQLARRTEWIILGIITLIGALVRFVRLGQPAKLVFDEVYYVLDSWTLVNLGYEAEWPEDGRDIFAAGDVYAYTADPSYVVHPPLGKYLIGWGMQLFGAENPYAWRITVAVFGLLAIPLLYLVAKKLFNSIGLAAIAAGFLALDGHAIVTSRISILDGLVMFFVLLGFLFLLYDRDDQRRQIFAWTKAWREREHAKDPSIPLEATPSRWTLTIKAPKTPPTGPSWGPILWQRPWLIAMALSLASAASVKWSGAYFLAIFCVVTIGIDAATRKEAGITFWLSGAVLKQGWASFLLTIPLSVALYLLTFIGWFRTGAGYYANWVQSEVIDGAFPRAWGGMLEWVPLSFQNFWHYQSEVLKFHSGLGADHPYTSAPIQWPFLLRPTAFSYDYFDRGENGCTAQQCVEAITSLSNPLFYWLGTVAIVFLVMMLFVKPRWEYVAVIIGYAAGYLPWLITGRTAVYHFYVIAWLPFMFLAAALALQTIAGTPKDDRRMRTPAVNIVAGFLVLGIFVSLVFYPVWSGIQIPTWYWHLTHWLPGWR</sequence>
<feature type="transmembrane region" description="Helical" evidence="10">
    <location>
        <begin position="166"/>
        <end position="184"/>
    </location>
</feature>
<feature type="compositionally biased region" description="Polar residues" evidence="11">
    <location>
        <begin position="1"/>
        <end position="13"/>
    </location>
</feature>
<evidence type="ECO:0000256" key="11">
    <source>
        <dbReference type="SAM" id="MobiDB-lite"/>
    </source>
</evidence>
<evidence type="ECO:0000256" key="10">
    <source>
        <dbReference type="RuleBase" id="RU367007"/>
    </source>
</evidence>
<evidence type="ECO:0000256" key="4">
    <source>
        <dbReference type="ARBA" id="ARBA00022676"/>
    </source>
</evidence>
<protein>
    <recommendedName>
        <fullName evidence="9 10">Polyprenol-phosphate-mannose--protein mannosyltransferase</fullName>
        <ecNumber evidence="10">2.4.1.-</ecNumber>
    </recommendedName>
</protein>
<dbReference type="InterPro" id="IPR003342">
    <property type="entry name" value="ArnT-like_N"/>
</dbReference>
<evidence type="ECO:0000313" key="14">
    <source>
        <dbReference type="EMBL" id="KAB1643218.1"/>
    </source>
</evidence>
<evidence type="ECO:0000256" key="2">
    <source>
        <dbReference type="ARBA" id="ARBA00004922"/>
    </source>
</evidence>
<feature type="transmembrane region" description="Helical" evidence="10">
    <location>
        <begin position="138"/>
        <end position="159"/>
    </location>
</feature>
<feature type="transmembrane region" description="Helical" evidence="10">
    <location>
        <begin position="472"/>
        <end position="489"/>
    </location>
</feature>
<proteinExistence type="inferred from homology"/>
<comment type="function">
    <text evidence="10">Protein O-mannosyltransferase that catalyzes the transfer of a single mannose residue from a polyprenol phospho-mannosyl lipidic donor to the hydroxyl group of selected serine and threonine residues in acceptor proteins.</text>
</comment>
<dbReference type="Pfam" id="PF16192">
    <property type="entry name" value="PMT_4TMC"/>
    <property type="match status" value="1"/>
</dbReference>
<evidence type="ECO:0000256" key="3">
    <source>
        <dbReference type="ARBA" id="ARBA00007222"/>
    </source>
</evidence>
<feature type="domain" description="Protein O-mannosyl-transferase C-terminal four TM" evidence="13">
    <location>
        <begin position="381"/>
        <end position="572"/>
    </location>
</feature>
<dbReference type="Pfam" id="PF02366">
    <property type="entry name" value="PMT"/>
    <property type="match status" value="1"/>
</dbReference>
<gene>
    <name evidence="14" type="ORF">F8O05_08345</name>
</gene>
<keyword evidence="10" id="KW-1003">Cell membrane</keyword>
<dbReference type="EC" id="2.4.1.-" evidence="10"/>
<evidence type="ECO:0000259" key="13">
    <source>
        <dbReference type="Pfam" id="PF16192"/>
    </source>
</evidence>
<keyword evidence="6 10" id="KW-0812">Transmembrane</keyword>
<feature type="transmembrane region" description="Helical" evidence="10">
    <location>
        <begin position="495"/>
        <end position="519"/>
    </location>
</feature>
<dbReference type="InterPro" id="IPR027005">
    <property type="entry name" value="PMT-like"/>
</dbReference>
<evidence type="ECO:0000313" key="15">
    <source>
        <dbReference type="Proteomes" id="UP000433493"/>
    </source>
</evidence>
<dbReference type="OrthoDB" id="9776737at2"/>
<evidence type="ECO:0000256" key="9">
    <source>
        <dbReference type="ARBA" id="ARBA00093617"/>
    </source>
</evidence>
<keyword evidence="7 10" id="KW-1133">Transmembrane helix</keyword>
<dbReference type="EMBL" id="WBKB01000004">
    <property type="protein sequence ID" value="KAB1643218.1"/>
    <property type="molecule type" value="Genomic_DNA"/>
</dbReference>
<organism evidence="14 15">
    <name type="scientific">Gulosibacter chungangensis</name>
    <dbReference type="NCBI Taxonomy" id="979746"/>
    <lineage>
        <taxon>Bacteria</taxon>
        <taxon>Bacillati</taxon>
        <taxon>Actinomycetota</taxon>
        <taxon>Actinomycetes</taxon>
        <taxon>Micrococcales</taxon>
        <taxon>Microbacteriaceae</taxon>
        <taxon>Gulosibacter</taxon>
    </lineage>
</organism>
<feature type="transmembrane region" description="Helical" evidence="10">
    <location>
        <begin position="287"/>
        <end position="304"/>
    </location>
</feature>
<feature type="region of interest" description="Disordered" evidence="11">
    <location>
        <begin position="1"/>
        <end position="23"/>
    </location>
</feature>
<feature type="transmembrane region" description="Helical" evidence="10">
    <location>
        <begin position="45"/>
        <end position="62"/>
    </location>
</feature>
<dbReference type="UniPathway" id="UPA00378"/>
<evidence type="ECO:0000259" key="12">
    <source>
        <dbReference type="Pfam" id="PF02366"/>
    </source>
</evidence>
<dbReference type="PANTHER" id="PTHR10050:SF46">
    <property type="entry name" value="PROTEIN O-MANNOSYL-TRANSFERASE 2"/>
    <property type="match status" value="1"/>
</dbReference>
<dbReference type="Proteomes" id="UP000433493">
    <property type="component" value="Unassembled WGS sequence"/>
</dbReference>
<name>A0A7J5BCD5_9MICO</name>
<evidence type="ECO:0000256" key="7">
    <source>
        <dbReference type="ARBA" id="ARBA00022989"/>
    </source>
</evidence>
<evidence type="ECO:0000256" key="8">
    <source>
        <dbReference type="ARBA" id="ARBA00023136"/>
    </source>
</evidence>
<keyword evidence="15" id="KW-1185">Reference proteome</keyword>
<feature type="transmembrane region" description="Helical" evidence="10">
    <location>
        <begin position="190"/>
        <end position="208"/>
    </location>
</feature>
<dbReference type="GO" id="GO:0005886">
    <property type="term" value="C:plasma membrane"/>
    <property type="evidence" value="ECO:0007669"/>
    <property type="project" value="UniProtKB-SubCell"/>
</dbReference>
<keyword evidence="4 10" id="KW-0328">Glycosyltransferase</keyword>
<feature type="transmembrane region" description="Helical" evidence="10">
    <location>
        <begin position="531"/>
        <end position="553"/>
    </location>
</feature>
<dbReference type="GO" id="GO:0012505">
    <property type="term" value="C:endomembrane system"/>
    <property type="evidence" value="ECO:0007669"/>
    <property type="project" value="UniProtKB-SubCell"/>
</dbReference>
<dbReference type="InterPro" id="IPR032421">
    <property type="entry name" value="PMT_4TMC"/>
</dbReference>
<comment type="subcellular location">
    <subcellularLocation>
        <location evidence="10">Cell membrane</location>
    </subcellularLocation>
    <subcellularLocation>
        <location evidence="1">Endomembrane system</location>
        <topology evidence="1">Multi-pass membrane protein</topology>
    </subcellularLocation>
</comment>
<dbReference type="GO" id="GO:0004169">
    <property type="term" value="F:dolichyl-phosphate-mannose-protein mannosyltransferase activity"/>
    <property type="evidence" value="ECO:0007669"/>
    <property type="project" value="UniProtKB-UniRule"/>
</dbReference>
<feature type="domain" description="ArnT-like N-terminal" evidence="12">
    <location>
        <begin position="129"/>
        <end position="210"/>
    </location>
</feature>
<evidence type="ECO:0000256" key="5">
    <source>
        <dbReference type="ARBA" id="ARBA00022679"/>
    </source>
</evidence>
<reference evidence="14 15" key="1">
    <citation type="submission" date="2019-09" db="EMBL/GenBank/DDBJ databases">
        <title>Phylogeny of genus Pseudoclavibacter and closely related genus.</title>
        <authorList>
            <person name="Li Y."/>
        </authorList>
    </citation>
    <scope>NUCLEOTIDE SEQUENCE [LARGE SCALE GENOMIC DNA]</scope>
    <source>
        <strain evidence="14 15">KCTC 13959</strain>
    </source>
</reference>
<accession>A0A7J5BCD5</accession>
<dbReference type="AlphaFoldDB" id="A0A7J5BCD5"/>
<comment type="similarity">
    <text evidence="3 10">Belongs to the glycosyltransferase 39 family.</text>
</comment>